<dbReference type="SMART" id="SM00387">
    <property type="entry name" value="HATPase_c"/>
    <property type="match status" value="1"/>
</dbReference>
<keyword evidence="5" id="KW-0808">Transferase</keyword>
<dbReference type="InterPro" id="IPR003594">
    <property type="entry name" value="HATPase_dom"/>
</dbReference>
<dbReference type="InterPro" id="IPR036890">
    <property type="entry name" value="HATPase_C_sf"/>
</dbReference>
<dbReference type="Proteomes" id="UP001205843">
    <property type="component" value="Unassembled WGS sequence"/>
</dbReference>
<keyword evidence="10" id="KW-0812">Transmembrane</keyword>
<dbReference type="InterPro" id="IPR036097">
    <property type="entry name" value="HisK_dim/P_sf"/>
</dbReference>
<evidence type="ECO:0000256" key="2">
    <source>
        <dbReference type="ARBA" id="ARBA00004370"/>
    </source>
</evidence>
<comment type="subcellular location">
    <subcellularLocation>
        <location evidence="2">Membrane</location>
    </subcellularLocation>
</comment>
<evidence type="ECO:0000313" key="13">
    <source>
        <dbReference type="EMBL" id="MCP1676701.1"/>
    </source>
</evidence>
<reference evidence="13" key="1">
    <citation type="submission" date="2022-03" db="EMBL/GenBank/DDBJ databases">
        <title>Genomic Encyclopedia of Type Strains, Phase III (KMG-III): the genomes of soil and plant-associated and newly described type strains.</title>
        <authorList>
            <person name="Whitman W."/>
        </authorList>
    </citation>
    <scope>NUCLEOTIDE SEQUENCE</scope>
    <source>
        <strain evidence="13">ANL 6-2</strain>
    </source>
</reference>
<comment type="caution">
    <text evidence="13">The sequence shown here is derived from an EMBL/GenBank/DDBJ whole genome shotgun (WGS) entry which is preliminary data.</text>
</comment>
<accession>A0AAE3KDD4</accession>
<dbReference type="RefSeq" id="WP_253483574.1">
    <property type="nucleotide sequence ID" value="NZ_JALJXV010000010.1"/>
</dbReference>
<keyword evidence="8" id="KW-0067">ATP-binding</keyword>
<evidence type="ECO:0000259" key="11">
    <source>
        <dbReference type="PROSITE" id="PS50109"/>
    </source>
</evidence>
<evidence type="ECO:0000259" key="12">
    <source>
        <dbReference type="PROSITE" id="PS50885"/>
    </source>
</evidence>
<evidence type="ECO:0000256" key="10">
    <source>
        <dbReference type="SAM" id="Phobius"/>
    </source>
</evidence>
<keyword evidence="6" id="KW-0547">Nucleotide-binding</keyword>
<keyword evidence="9" id="KW-0902">Two-component regulatory system</keyword>
<dbReference type="Pfam" id="PF00512">
    <property type="entry name" value="HisKA"/>
    <property type="match status" value="1"/>
</dbReference>
<dbReference type="InterPro" id="IPR004358">
    <property type="entry name" value="Sig_transdc_His_kin-like_C"/>
</dbReference>
<dbReference type="PANTHER" id="PTHR43065:SF10">
    <property type="entry name" value="PEROXIDE STRESS-ACTIVATED HISTIDINE KINASE MAK3"/>
    <property type="match status" value="1"/>
</dbReference>
<dbReference type="Gene3D" id="6.10.340.10">
    <property type="match status" value="1"/>
</dbReference>
<dbReference type="InterPro" id="IPR003661">
    <property type="entry name" value="HisK_dim/P_dom"/>
</dbReference>
<dbReference type="PANTHER" id="PTHR43065">
    <property type="entry name" value="SENSOR HISTIDINE KINASE"/>
    <property type="match status" value="1"/>
</dbReference>
<keyword evidence="10" id="KW-0472">Membrane</keyword>
<dbReference type="PRINTS" id="PR00344">
    <property type="entry name" value="BCTRLSENSOR"/>
</dbReference>
<dbReference type="EC" id="2.7.13.3" evidence="3"/>
<dbReference type="Pfam" id="PF02518">
    <property type="entry name" value="HATPase_c"/>
    <property type="match status" value="1"/>
</dbReference>
<dbReference type="GO" id="GO:0000155">
    <property type="term" value="F:phosphorelay sensor kinase activity"/>
    <property type="evidence" value="ECO:0007669"/>
    <property type="project" value="InterPro"/>
</dbReference>
<dbReference type="GO" id="GO:0016020">
    <property type="term" value="C:membrane"/>
    <property type="evidence" value="ECO:0007669"/>
    <property type="project" value="UniProtKB-SubCell"/>
</dbReference>
<evidence type="ECO:0000256" key="7">
    <source>
        <dbReference type="ARBA" id="ARBA00022777"/>
    </source>
</evidence>
<dbReference type="AlphaFoldDB" id="A0AAE3KDD4"/>
<name>A0AAE3KDD4_9GAMM</name>
<dbReference type="InterPro" id="IPR003660">
    <property type="entry name" value="HAMP_dom"/>
</dbReference>
<evidence type="ECO:0000256" key="6">
    <source>
        <dbReference type="ARBA" id="ARBA00022741"/>
    </source>
</evidence>
<proteinExistence type="predicted"/>
<keyword evidence="14" id="KW-1185">Reference proteome</keyword>
<feature type="domain" description="Histidine kinase" evidence="11">
    <location>
        <begin position="280"/>
        <end position="482"/>
    </location>
</feature>
<dbReference type="SMART" id="SM00304">
    <property type="entry name" value="HAMP"/>
    <property type="match status" value="1"/>
</dbReference>
<feature type="domain" description="HAMP" evidence="12">
    <location>
        <begin position="202"/>
        <end position="260"/>
    </location>
</feature>
<dbReference type="GO" id="GO:0005524">
    <property type="term" value="F:ATP binding"/>
    <property type="evidence" value="ECO:0007669"/>
    <property type="project" value="UniProtKB-KW"/>
</dbReference>
<keyword evidence="4" id="KW-0597">Phosphoprotein</keyword>
<evidence type="ECO:0000256" key="8">
    <source>
        <dbReference type="ARBA" id="ARBA00022840"/>
    </source>
</evidence>
<dbReference type="SMART" id="SM00388">
    <property type="entry name" value="HisKA"/>
    <property type="match status" value="1"/>
</dbReference>
<gene>
    <name evidence="13" type="ORF">J2T57_003872</name>
</gene>
<dbReference type="SUPFAM" id="SSF47384">
    <property type="entry name" value="Homodimeric domain of signal transducing histidine kinase"/>
    <property type="match status" value="1"/>
</dbReference>
<comment type="catalytic activity">
    <reaction evidence="1">
        <text>ATP + protein L-histidine = ADP + protein N-phospho-L-histidine.</text>
        <dbReference type="EC" id="2.7.13.3"/>
    </reaction>
</comment>
<dbReference type="CDD" id="cd00082">
    <property type="entry name" value="HisKA"/>
    <property type="match status" value="1"/>
</dbReference>
<sequence length="493" mass="54205">MLEALSYRVRVPLNISLVVMVTVVVITVTLLGYNYRQMDREMQQSGESLGRVLAKGVAVPMLRDDLWTVWDTLRAPMDVAGGEGLRPYVITVTDAVGRVFASTRPEVFRVLSEPAVVDSRYPSADWLTGASGNDATRAGWLDDNSLLVAVPVLVDGSTVGSVLLEYQRPAFLDRFGGAVQQVVATTVMILLLILPIGWWLGMRVARPLQELAGVLDRIGNEPPSRLRQGLSVETRPGRDEIARLRGRFHDMLGQLADKEALEQEMVRADRLAALGRLTAGIAHEINNPLGGMLNALSTQRRHGHADPVTERTLSLVERGLEQVRDIVGALLVEARFQGHDLRPEDVADVMTLVQSDPRAADVRMDWEADLSGSVPLPSTPVRQILINLMLNAVRAAGPSGEVGCWLQREATALRITVCNDGAHIPEHRMEHLFEPFSSSAGDDGVGLGLWVCYQIVQQLRGRIDVRSEPGRTCFRVELPLTQQRDVDREALPA</sequence>
<feature type="transmembrane region" description="Helical" evidence="10">
    <location>
        <begin position="12"/>
        <end position="33"/>
    </location>
</feature>
<dbReference type="EMBL" id="JALJXV010000010">
    <property type="protein sequence ID" value="MCP1676701.1"/>
    <property type="molecule type" value="Genomic_DNA"/>
</dbReference>
<dbReference type="PROSITE" id="PS50109">
    <property type="entry name" value="HIS_KIN"/>
    <property type="match status" value="1"/>
</dbReference>
<evidence type="ECO:0000256" key="3">
    <source>
        <dbReference type="ARBA" id="ARBA00012438"/>
    </source>
</evidence>
<evidence type="ECO:0000313" key="14">
    <source>
        <dbReference type="Proteomes" id="UP001205843"/>
    </source>
</evidence>
<protein>
    <recommendedName>
        <fullName evidence="3">histidine kinase</fullName>
        <ecNumber evidence="3">2.7.13.3</ecNumber>
    </recommendedName>
</protein>
<organism evidence="13 14">
    <name type="scientific">Natronocella acetinitrilica</name>
    <dbReference type="NCBI Taxonomy" id="414046"/>
    <lineage>
        <taxon>Bacteria</taxon>
        <taxon>Pseudomonadati</taxon>
        <taxon>Pseudomonadota</taxon>
        <taxon>Gammaproteobacteria</taxon>
        <taxon>Chromatiales</taxon>
        <taxon>Ectothiorhodospiraceae</taxon>
        <taxon>Natronocella</taxon>
    </lineage>
</organism>
<evidence type="ECO:0000256" key="5">
    <source>
        <dbReference type="ARBA" id="ARBA00022679"/>
    </source>
</evidence>
<keyword evidence="10" id="KW-1133">Transmembrane helix</keyword>
<feature type="transmembrane region" description="Helical" evidence="10">
    <location>
        <begin position="178"/>
        <end position="200"/>
    </location>
</feature>
<dbReference type="InterPro" id="IPR005467">
    <property type="entry name" value="His_kinase_dom"/>
</dbReference>
<evidence type="ECO:0000256" key="9">
    <source>
        <dbReference type="ARBA" id="ARBA00023012"/>
    </source>
</evidence>
<evidence type="ECO:0000256" key="4">
    <source>
        <dbReference type="ARBA" id="ARBA00022553"/>
    </source>
</evidence>
<dbReference type="PROSITE" id="PS50885">
    <property type="entry name" value="HAMP"/>
    <property type="match status" value="1"/>
</dbReference>
<dbReference type="SUPFAM" id="SSF55874">
    <property type="entry name" value="ATPase domain of HSP90 chaperone/DNA topoisomerase II/histidine kinase"/>
    <property type="match status" value="1"/>
</dbReference>
<dbReference type="Gene3D" id="3.30.565.10">
    <property type="entry name" value="Histidine kinase-like ATPase, C-terminal domain"/>
    <property type="match status" value="1"/>
</dbReference>
<keyword evidence="7 13" id="KW-0418">Kinase</keyword>
<dbReference type="Gene3D" id="1.10.287.130">
    <property type="match status" value="1"/>
</dbReference>
<evidence type="ECO:0000256" key="1">
    <source>
        <dbReference type="ARBA" id="ARBA00000085"/>
    </source>
</evidence>